<gene>
    <name evidence="3" type="ORF">DNK34_21700</name>
    <name evidence="2" type="ORF">DNK44_24795</name>
</gene>
<evidence type="ECO:0000256" key="1">
    <source>
        <dbReference type="SAM" id="Phobius"/>
    </source>
</evidence>
<sequence length="127" mass="13633">MDKSAINSRLPASAVPPYTARHLFSFGASTVNFSSWTPKERLISGAFFAVALACLVYGATSGIVLLSSEFFSMLAVTSLLIGLALTPSFMLKPFKESLGDNLQPPLRIAMGFFCGFQMIAIALYILA</sequence>
<dbReference type="Proteomes" id="UP000291334">
    <property type="component" value="Unassembled WGS sequence"/>
</dbReference>
<evidence type="ECO:0000313" key="4">
    <source>
        <dbReference type="Proteomes" id="UP000291334"/>
    </source>
</evidence>
<keyword evidence="4" id="KW-1185">Reference proteome</keyword>
<dbReference type="AlphaFoldDB" id="A0A4Q9QSS7"/>
<keyword evidence="1" id="KW-0812">Transmembrane</keyword>
<dbReference type="EMBL" id="QJUL01000063">
    <property type="protein sequence ID" value="TBU84831.1"/>
    <property type="molecule type" value="Genomic_DNA"/>
</dbReference>
<dbReference type="EMBL" id="QJUM01000032">
    <property type="protein sequence ID" value="TBV01253.1"/>
    <property type="molecule type" value="Genomic_DNA"/>
</dbReference>
<evidence type="ECO:0000313" key="5">
    <source>
        <dbReference type="Proteomes" id="UP000293172"/>
    </source>
</evidence>
<evidence type="ECO:0000313" key="2">
    <source>
        <dbReference type="EMBL" id="TBU84831.1"/>
    </source>
</evidence>
<feature type="transmembrane region" description="Helical" evidence="1">
    <location>
        <begin position="70"/>
        <end position="94"/>
    </location>
</feature>
<feature type="transmembrane region" description="Helical" evidence="1">
    <location>
        <begin position="42"/>
        <end position="64"/>
    </location>
</feature>
<organism evidence="2 5">
    <name type="scientific">Phytopseudomonas dryadis</name>
    <dbReference type="NCBI Taxonomy" id="2487520"/>
    <lineage>
        <taxon>Bacteria</taxon>
        <taxon>Pseudomonadati</taxon>
        <taxon>Pseudomonadota</taxon>
        <taxon>Gammaproteobacteria</taxon>
        <taxon>Pseudomonadales</taxon>
        <taxon>Pseudomonadaceae</taxon>
        <taxon>Phytopseudomonas</taxon>
    </lineage>
</organism>
<name>A0A4Q9QSS7_9GAMM</name>
<proteinExistence type="predicted"/>
<accession>A0A4Q9QSS7</accession>
<reference evidence="4 5" key="1">
    <citation type="submission" date="2018-06" db="EMBL/GenBank/DDBJ databases">
        <title>Three novel Pseudomonas species isolated from symptomatic oak.</title>
        <authorList>
            <person name="Bueno-Gonzalez V."/>
            <person name="Brady C."/>
        </authorList>
    </citation>
    <scope>NUCLEOTIDE SEQUENCE [LARGE SCALE GENOMIC DNA]</scope>
    <source>
        <strain evidence="3 4">P26B</strain>
        <strain evidence="2 5">P6B</strain>
    </source>
</reference>
<protein>
    <submittedName>
        <fullName evidence="2">Uncharacterized protein</fullName>
    </submittedName>
</protein>
<feature type="transmembrane region" description="Helical" evidence="1">
    <location>
        <begin position="106"/>
        <end position="126"/>
    </location>
</feature>
<keyword evidence="1" id="KW-0472">Membrane</keyword>
<keyword evidence="1" id="KW-1133">Transmembrane helix</keyword>
<evidence type="ECO:0000313" key="3">
    <source>
        <dbReference type="EMBL" id="TBV01253.1"/>
    </source>
</evidence>
<dbReference type="Proteomes" id="UP000293172">
    <property type="component" value="Unassembled WGS sequence"/>
</dbReference>
<comment type="caution">
    <text evidence="2">The sequence shown here is derived from an EMBL/GenBank/DDBJ whole genome shotgun (WGS) entry which is preliminary data.</text>
</comment>